<feature type="transmembrane region" description="Helical" evidence="2">
    <location>
        <begin position="61"/>
        <end position="81"/>
    </location>
</feature>
<reference evidence="3" key="1">
    <citation type="submission" date="2020-05" db="EMBL/GenBank/DDBJ databases">
        <authorList>
            <person name="Chiriac C."/>
            <person name="Salcher M."/>
            <person name="Ghai R."/>
            <person name="Kavagutti S V."/>
        </authorList>
    </citation>
    <scope>NUCLEOTIDE SEQUENCE</scope>
</reference>
<feature type="transmembrane region" description="Helical" evidence="2">
    <location>
        <begin position="33"/>
        <end position="55"/>
    </location>
</feature>
<keyword evidence="2" id="KW-0472">Membrane</keyword>
<feature type="region of interest" description="Disordered" evidence="1">
    <location>
        <begin position="1"/>
        <end position="27"/>
    </location>
</feature>
<feature type="compositionally biased region" description="Polar residues" evidence="1">
    <location>
        <begin position="11"/>
        <end position="21"/>
    </location>
</feature>
<evidence type="ECO:0000313" key="3">
    <source>
        <dbReference type="EMBL" id="CAB4544460.1"/>
    </source>
</evidence>
<name>A0A6J6BZC6_9ZZZZ</name>
<dbReference type="EMBL" id="CAEZSV010000001">
    <property type="protein sequence ID" value="CAB4544460.1"/>
    <property type="molecule type" value="Genomic_DNA"/>
</dbReference>
<dbReference type="AlphaFoldDB" id="A0A6J6BZC6"/>
<evidence type="ECO:0000256" key="1">
    <source>
        <dbReference type="SAM" id="MobiDB-lite"/>
    </source>
</evidence>
<proteinExistence type="predicted"/>
<keyword evidence="2" id="KW-0812">Transmembrane</keyword>
<keyword evidence="2" id="KW-1133">Transmembrane helix</keyword>
<accession>A0A6J6BZC6</accession>
<evidence type="ECO:0000256" key="2">
    <source>
        <dbReference type="SAM" id="Phobius"/>
    </source>
</evidence>
<gene>
    <name evidence="3" type="ORF">UFOPK1506_00010</name>
</gene>
<protein>
    <submittedName>
        <fullName evidence="3">Unannotated protein</fullName>
    </submittedName>
</protein>
<organism evidence="3">
    <name type="scientific">freshwater metagenome</name>
    <dbReference type="NCBI Taxonomy" id="449393"/>
    <lineage>
        <taxon>unclassified sequences</taxon>
        <taxon>metagenomes</taxon>
        <taxon>ecological metagenomes</taxon>
    </lineage>
</organism>
<sequence length="87" mass="9634">MAKERDLPENPENTGGPNSSDNSRRESRGEESALWSIFGYLISGQIVWGGIGFALDRWLGTSFLVLVGLLLGMGSSIYLVWLRFGRK</sequence>